<reference evidence="1 2" key="1">
    <citation type="submission" date="2020-08" db="EMBL/GenBank/DDBJ databases">
        <title>Genomic Encyclopedia of Type Strains, Phase IV (KMG-V): Genome sequencing to study the core and pangenomes of soil and plant-associated prokaryotes.</title>
        <authorList>
            <person name="Whitman W."/>
        </authorList>
    </citation>
    <scope>NUCLEOTIDE SEQUENCE [LARGE SCALE GENOMIC DNA]</scope>
    <source>
        <strain evidence="1 2">MP601</strain>
    </source>
</reference>
<organism evidence="1 2">
    <name type="scientific">Mucilaginibacter lappiensis</name>
    <dbReference type="NCBI Taxonomy" id="354630"/>
    <lineage>
        <taxon>Bacteria</taxon>
        <taxon>Pseudomonadati</taxon>
        <taxon>Bacteroidota</taxon>
        <taxon>Sphingobacteriia</taxon>
        <taxon>Sphingobacteriales</taxon>
        <taxon>Sphingobacteriaceae</taxon>
        <taxon>Mucilaginibacter</taxon>
    </lineage>
</organism>
<accession>A0A841JKE5</accession>
<gene>
    <name evidence="1" type="ORF">HDF22_002988</name>
</gene>
<dbReference type="InterPro" id="IPR013078">
    <property type="entry name" value="His_Pase_superF_clade-1"/>
</dbReference>
<dbReference type="GO" id="GO:0016787">
    <property type="term" value="F:hydrolase activity"/>
    <property type="evidence" value="ECO:0007669"/>
    <property type="project" value="UniProtKB-KW"/>
</dbReference>
<dbReference type="PANTHER" id="PTHR47623">
    <property type="entry name" value="OS09G0287300 PROTEIN"/>
    <property type="match status" value="1"/>
</dbReference>
<dbReference type="CDD" id="cd07067">
    <property type="entry name" value="HP_PGM_like"/>
    <property type="match status" value="1"/>
</dbReference>
<protein>
    <submittedName>
        <fullName evidence="1">Phosphohistidine phosphatase</fullName>
        <ecNumber evidence="1">3.1.3.-</ecNumber>
    </submittedName>
</protein>
<dbReference type="Gene3D" id="3.40.50.1240">
    <property type="entry name" value="Phosphoglycerate mutase-like"/>
    <property type="match status" value="1"/>
</dbReference>
<proteinExistence type="predicted"/>
<dbReference type="Proteomes" id="UP000548326">
    <property type="component" value="Unassembled WGS sequence"/>
</dbReference>
<sequence length="158" mass="17568">MKKLILIRHAKATHESGYADFDRPLKQSGMQDALMMAEVLKDRSIVPEIVVTSPALRTLTTAQIFTEHLQLQPSQTNIKIYEASESALVNVVNNLPNEYGYIGLVGHNPGISQLLHYLTGQLRDVPTCAMALISFDNDDWRSIGNEDGHLSFYDSPKG</sequence>
<comment type="caution">
    <text evidence="1">The sequence shown here is derived from an EMBL/GenBank/DDBJ whole genome shotgun (WGS) entry which is preliminary data.</text>
</comment>
<dbReference type="Pfam" id="PF00300">
    <property type="entry name" value="His_Phos_1"/>
    <property type="match status" value="1"/>
</dbReference>
<evidence type="ECO:0000313" key="1">
    <source>
        <dbReference type="EMBL" id="MBB6128865.1"/>
    </source>
</evidence>
<dbReference type="EC" id="3.1.3.-" evidence="1"/>
<dbReference type="AlphaFoldDB" id="A0A841JKE5"/>
<dbReference type="RefSeq" id="WP_183588188.1">
    <property type="nucleotide sequence ID" value="NZ_JACHCA010000007.1"/>
</dbReference>
<keyword evidence="1" id="KW-0378">Hydrolase</keyword>
<dbReference type="InterPro" id="IPR029033">
    <property type="entry name" value="His_PPase_superfam"/>
</dbReference>
<dbReference type="SUPFAM" id="SSF53254">
    <property type="entry name" value="Phosphoglycerate mutase-like"/>
    <property type="match status" value="1"/>
</dbReference>
<name>A0A841JKE5_9SPHI</name>
<dbReference type="PANTHER" id="PTHR47623:SF1">
    <property type="entry name" value="OS09G0287300 PROTEIN"/>
    <property type="match status" value="1"/>
</dbReference>
<dbReference type="EMBL" id="JACHCA010000007">
    <property type="protein sequence ID" value="MBB6128865.1"/>
    <property type="molecule type" value="Genomic_DNA"/>
</dbReference>
<evidence type="ECO:0000313" key="2">
    <source>
        <dbReference type="Proteomes" id="UP000548326"/>
    </source>
</evidence>